<dbReference type="GO" id="GO:0008240">
    <property type="term" value="F:tripeptidyl-peptidase activity"/>
    <property type="evidence" value="ECO:0007669"/>
    <property type="project" value="TreeGrafter"/>
</dbReference>
<dbReference type="SMART" id="SM00944">
    <property type="entry name" value="Pro-kuma_activ"/>
    <property type="match status" value="1"/>
</dbReference>
<feature type="domain" description="Peptidase S53" evidence="12">
    <location>
        <begin position="238"/>
        <end position="618"/>
    </location>
</feature>
<evidence type="ECO:0000256" key="2">
    <source>
        <dbReference type="ARBA" id="ARBA00004239"/>
    </source>
</evidence>
<feature type="signal peptide" evidence="11">
    <location>
        <begin position="1"/>
        <end position="19"/>
    </location>
</feature>
<dbReference type="InterPro" id="IPR036852">
    <property type="entry name" value="Peptidase_S8/S53_dom_sf"/>
</dbReference>
<keyword evidence="5" id="KW-0378">Hydrolase</keyword>
<dbReference type="PANTHER" id="PTHR14218:SF19">
    <property type="entry name" value="SERINE PROTEASE AORO, PUTATIVE (AFU_ORTHOLOGUE AFUA_6G10250)-RELATED"/>
    <property type="match status" value="1"/>
</dbReference>
<dbReference type="GO" id="GO:0006508">
    <property type="term" value="P:proteolysis"/>
    <property type="evidence" value="ECO:0007669"/>
    <property type="project" value="UniProtKB-KW"/>
</dbReference>
<evidence type="ECO:0000313" key="14">
    <source>
        <dbReference type="Proteomes" id="UP000194127"/>
    </source>
</evidence>
<dbReference type="EMBL" id="KZ110598">
    <property type="protein sequence ID" value="OSX61747.1"/>
    <property type="molecule type" value="Genomic_DNA"/>
</dbReference>
<evidence type="ECO:0000256" key="5">
    <source>
        <dbReference type="ARBA" id="ARBA00022801"/>
    </source>
</evidence>
<comment type="cofactor">
    <cofactor evidence="1">
        <name>Ca(2+)</name>
        <dbReference type="ChEBI" id="CHEBI:29108"/>
    </cofactor>
</comment>
<evidence type="ECO:0000256" key="4">
    <source>
        <dbReference type="ARBA" id="ARBA00022723"/>
    </source>
</evidence>
<dbReference type="Pfam" id="PF09286">
    <property type="entry name" value="Pro-kuma_activ"/>
    <property type="match status" value="1"/>
</dbReference>
<keyword evidence="7" id="KW-0106">Calcium</keyword>
<dbReference type="InterPro" id="IPR015366">
    <property type="entry name" value="S53_propep"/>
</dbReference>
<keyword evidence="14" id="KW-1185">Reference proteome</keyword>
<keyword evidence="8" id="KW-0865">Zymogen</keyword>
<dbReference type="InterPro" id="IPR050819">
    <property type="entry name" value="Tripeptidyl-peptidase_I"/>
</dbReference>
<dbReference type="InterPro" id="IPR030400">
    <property type="entry name" value="Sedolisin_dom"/>
</dbReference>
<dbReference type="GO" id="GO:0046872">
    <property type="term" value="F:metal ion binding"/>
    <property type="evidence" value="ECO:0007669"/>
    <property type="project" value="UniProtKB-KW"/>
</dbReference>
<evidence type="ECO:0000256" key="8">
    <source>
        <dbReference type="ARBA" id="ARBA00023145"/>
    </source>
</evidence>
<comment type="caution">
    <text evidence="9">Lacks conserved residue(s) required for the propagation of feature annotation.</text>
</comment>
<dbReference type="SUPFAM" id="SSF54897">
    <property type="entry name" value="Protease propeptides/inhibitors"/>
    <property type="match status" value="1"/>
</dbReference>
<dbReference type="RefSeq" id="XP_024338541.1">
    <property type="nucleotide sequence ID" value="XM_024485641.1"/>
</dbReference>
<dbReference type="STRING" id="670580.A0A1X6MZG6"/>
<feature type="region of interest" description="Disordered" evidence="10">
    <location>
        <begin position="820"/>
        <end position="858"/>
    </location>
</feature>
<evidence type="ECO:0000256" key="10">
    <source>
        <dbReference type="SAM" id="MobiDB-lite"/>
    </source>
</evidence>
<comment type="subcellular location">
    <subcellularLocation>
        <location evidence="2">Secreted</location>
        <location evidence="2">Extracellular space</location>
    </subcellularLocation>
</comment>
<evidence type="ECO:0000259" key="12">
    <source>
        <dbReference type="PROSITE" id="PS51695"/>
    </source>
</evidence>
<organism evidence="13 14">
    <name type="scientific">Postia placenta MAD-698-R-SB12</name>
    <dbReference type="NCBI Taxonomy" id="670580"/>
    <lineage>
        <taxon>Eukaryota</taxon>
        <taxon>Fungi</taxon>
        <taxon>Dikarya</taxon>
        <taxon>Basidiomycota</taxon>
        <taxon>Agaricomycotina</taxon>
        <taxon>Agaricomycetes</taxon>
        <taxon>Polyporales</taxon>
        <taxon>Adustoporiaceae</taxon>
        <taxon>Rhodonia</taxon>
    </lineage>
</organism>
<evidence type="ECO:0000256" key="3">
    <source>
        <dbReference type="ARBA" id="ARBA00022670"/>
    </source>
</evidence>
<dbReference type="CDD" id="cd11377">
    <property type="entry name" value="Pro-peptidase_S53"/>
    <property type="match status" value="1"/>
</dbReference>
<protein>
    <recommendedName>
        <fullName evidence="12">Peptidase S53 domain-containing protein</fullName>
    </recommendedName>
</protein>
<feature type="region of interest" description="Disordered" evidence="10">
    <location>
        <begin position="1005"/>
        <end position="1029"/>
    </location>
</feature>
<reference evidence="13 14" key="1">
    <citation type="submission" date="2017-04" db="EMBL/GenBank/DDBJ databases">
        <title>Genome Sequence of the Model Brown-Rot Fungus Postia placenta SB12.</title>
        <authorList>
            <consortium name="DOE Joint Genome Institute"/>
            <person name="Gaskell J."/>
            <person name="Kersten P."/>
            <person name="Larrondo L.F."/>
            <person name="Canessa P."/>
            <person name="Martinez D."/>
            <person name="Hibbett D."/>
            <person name="Schmoll M."/>
            <person name="Kubicek C.P."/>
            <person name="Martinez A.T."/>
            <person name="Yadav J."/>
            <person name="Master E."/>
            <person name="Magnuson J.K."/>
            <person name="James T."/>
            <person name="Yaver D."/>
            <person name="Berka R."/>
            <person name="Labutti K."/>
            <person name="Lipzen A."/>
            <person name="Aerts A."/>
            <person name="Barry K."/>
            <person name="Henrissat B."/>
            <person name="Blanchette R."/>
            <person name="Grigoriev I."/>
            <person name="Cullen D."/>
        </authorList>
    </citation>
    <scope>NUCLEOTIDE SEQUENCE [LARGE SCALE GENOMIC DNA]</scope>
    <source>
        <strain evidence="13 14">MAD-698-R-SB12</strain>
    </source>
</reference>
<sequence length="1029" mass="113205">MLLSTVLFTILALALCATGAPSAISGSPHIVHDSRRNIPRGPVRRAEPSFILPLRFSLVQPNLGYLEDFVMDVLHPESPNYSKHWLAAKISQTFRPAKESIETVHLWLVESGIDRASVRFSQGGGWLEANVTLKQAERLLQTEYHVYQSGEEGGGQHIACYEKYHLPEHVAKHVDIVTPTLHFDTKPKTSVPQKVDIDKRDRPVNMRSLGQPELGVSIPKTAATVETIYKGIEKCDEQIVPDCLRALYNFTFTPVATGNNSIAIIEYNSQTYFPSDLDLFFANFSPSRVGQRPVLDSIDGGYLQTKDQDESVNGESDLGLQYAMSLVGQEQPVTLYQFLRNLLDALDGSYCTFEGGDDPQFGATYPDPNGVGYEGPEDCGTVTPVYVMSTSYYYNEAQFTPAYKQRQCAEYAKYMPLRDKCWSDIISSYVSTDASLVKVYEPESACEQVIYSGGGFSNVLDMPSYQKAAVEHYLSNYPPPYFSTIYNTSGTPRAYPDISANGSAFMETFNDITYGSNPGCNTSGFSAEPGWDPVTGWARRTFPSSSIFGWHCLRVSSKQRCRSEQAWTNRKLCCMDDVLGHRESGREYSLESSPFFDDNGIARGLAKIASLESYVRRIDTLDICMKILALTKKTAPSETTLVERISADFASGQPGPITTVIFAGSQLPRMSTSLKKKKGRQVVGYQHFKTLVDLQLSKAGEDAYAVDSGSSVTSSSSITVAPQTPAILARTRQQTIHAALNLSLRGGIFIDTRFYLFSRRSSSGTASTPLSVYASSMALMNASPEFQTLLSGGFAESLVSDNDAINADYASQRTSLAEYGYESDSDLEDDDDDDDGDGDVHESESGQRLDGQHEGNDSNAECAEAVGLEGTSASTAAYLPGRPIGTHMQRPGRTVFVKDVAYKTWLALISYFYTGNVAFSRLRSTAAEMEKVNIVLPMPHDPPLCQVNVPTCRQGSRFNTCNRRAPAAQRRCRDGIHFEFGSTSRPFPLLVLTISPVLEGRVNSGFMEDHDGSNSSRDPPFRGQNTGCI</sequence>
<feature type="chain" id="PRO_5010856111" description="Peptidase S53 domain-containing protein" evidence="11">
    <location>
        <begin position="20"/>
        <end position="1029"/>
    </location>
</feature>
<dbReference type="PANTHER" id="PTHR14218">
    <property type="entry name" value="PROTEASE S8 TRIPEPTIDYL PEPTIDASE I CLN2"/>
    <property type="match status" value="1"/>
</dbReference>
<dbReference type="GeneID" id="36330590"/>
<dbReference type="SUPFAM" id="SSF52743">
    <property type="entry name" value="Subtilisin-like"/>
    <property type="match status" value="1"/>
</dbReference>
<name>A0A1X6MZG6_9APHY</name>
<evidence type="ECO:0000313" key="13">
    <source>
        <dbReference type="EMBL" id="OSX61747.1"/>
    </source>
</evidence>
<keyword evidence="11" id="KW-0732">Signal</keyword>
<evidence type="ECO:0000256" key="1">
    <source>
        <dbReference type="ARBA" id="ARBA00001913"/>
    </source>
</evidence>
<gene>
    <name evidence="13" type="ORF">POSPLADRAFT_1143982</name>
</gene>
<keyword evidence="3" id="KW-0645">Protease</keyword>
<feature type="compositionally biased region" description="Acidic residues" evidence="10">
    <location>
        <begin position="821"/>
        <end position="837"/>
    </location>
</feature>
<proteinExistence type="predicted"/>
<feature type="compositionally biased region" description="Polar residues" evidence="10">
    <location>
        <begin position="1013"/>
        <end position="1029"/>
    </location>
</feature>
<dbReference type="OrthoDB" id="6359816at2759"/>
<dbReference type="Proteomes" id="UP000194127">
    <property type="component" value="Unassembled WGS sequence"/>
</dbReference>
<feature type="compositionally biased region" description="Basic and acidic residues" evidence="10">
    <location>
        <begin position="838"/>
        <end position="856"/>
    </location>
</feature>
<dbReference type="PROSITE" id="PS51695">
    <property type="entry name" value="SEDOLISIN"/>
    <property type="match status" value="1"/>
</dbReference>
<evidence type="ECO:0000256" key="9">
    <source>
        <dbReference type="PROSITE-ProRule" id="PRU01032"/>
    </source>
</evidence>
<accession>A0A1X6MZG6</accession>
<keyword evidence="4" id="KW-0479">Metal-binding</keyword>
<dbReference type="Gene3D" id="3.40.50.200">
    <property type="entry name" value="Peptidase S8/S53 domain"/>
    <property type="match status" value="3"/>
</dbReference>
<evidence type="ECO:0000256" key="7">
    <source>
        <dbReference type="ARBA" id="ARBA00022837"/>
    </source>
</evidence>
<dbReference type="AlphaFoldDB" id="A0A1X6MZG6"/>
<dbReference type="GO" id="GO:0004252">
    <property type="term" value="F:serine-type endopeptidase activity"/>
    <property type="evidence" value="ECO:0007669"/>
    <property type="project" value="InterPro"/>
</dbReference>
<keyword evidence="6" id="KW-0720">Serine protease</keyword>
<evidence type="ECO:0000256" key="6">
    <source>
        <dbReference type="ARBA" id="ARBA00022825"/>
    </source>
</evidence>
<evidence type="ECO:0000256" key="11">
    <source>
        <dbReference type="SAM" id="SignalP"/>
    </source>
</evidence>
<dbReference type="GO" id="GO:0005576">
    <property type="term" value="C:extracellular region"/>
    <property type="evidence" value="ECO:0007669"/>
    <property type="project" value="UniProtKB-SubCell"/>
</dbReference>